<keyword evidence="8" id="KW-0073">Auxin biosynthesis</keyword>
<dbReference type="InterPro" id="IPR036188">
    <property type="entry name" value="FAD/NAD-bd_sf"/>
</dbReference>
<keyword evidence="7 10" id="KW-0560">Oxidoreductase</keyword>
<proteinExistence type="inferred from homology"/>
<dbReference type="GeneID" id="110686242"/>
<organism evidence="11 12">
    <name type="scientific">Chenopodium quinoa</name>
    <name type="common">Quinoa</name>
    <dbReference type="NCBI Taxonomy" id="63459"/>
    <lineage>
        <taxon>Eukaryota</taxon>
        <taxon>Viridiplantae</taxon>
        <taxon>Streptophyta</taxon>
        <taxon>Embryophyta</taxon>
        <taxon>Tracheophyta</taxon>
        <taxon>Spermatophyta</taxon>
        <taxon>Magnoliopsida</taxon>
        <taxon>eudicotyledons</taxon>
        <taxon>Gunneridae</taxon>
        <taxon>Pentapetalae</taxon>
        <taxon>Caryophyllales</taxon>
        <taxon>Chenopodiaceae</taxon>
        <taxon>Chenopodioideae</taxon>
        <taxon>Atripliceae</taxon>
        <taxon>Chenopodium</taxon>
    </lineage>
</organism>
<keyword evidence="12" id="KW-1185">Reference proteome</keyword>
<dbReference type="Proteomes" id="UP000596660">
    <property type="component" value="Unplaced"/>
</dbReference>
<dbReference type="EC" id="1.-.-.-" evidence="10"/>
<evidence type="ECO:0000256" key="3">
    <source>
        <dbReference type="ARBA" id="ARBA00009183"/>
    </source>
</evidence>
<name>A0A803L6R3_CHEQI</name>
<comment type="cofactor">
    <cofactor evidence="1 10">
        <name>FAD</name>
        <dbReference type="ChEBI" id="CHEBI:57692"/>
    </cofactor>
</comment>
<evidence type="ECO:0000256" key="8">
    <source>
        <dbReference type="ARBA" id="ARBA00023070"/>
    </source>
</evidence>
<accession>A0A803L6R3</accession>
<keyword evidence="5 10" id="KW-0274">FAD</keyword>
<reference evidence="11" key="1">
    <citation type="journal article" date="2017" name="Nature">
        <title>The genome of Chenopodium quinoa.</title>
        <authorList>
            <person name="Jarvis D.E."/>
            <person name="Ho Y.S."/>
            <person name="Lightfoot D.J."/>
            <person name="Schmoeckel S.M."/>
            <person name="Li B."/>
            <person name="Borm T.J.A."/>
            <person name="Ohyanagi H."/>
            <person name="Mineta K."/>
            <person name="Michell C.T."/>
            <person name="Saber N."/>
            <person name="Kharbatia N.M."/>
            <person name="Rupper R.R."/>
            <person name="Sharp A.R."/>
            <person name="Dally N."/>
            <person name="Boughton B.A."/>
            <person name="Woo Y.H."/>
            <person name="Gao G."/>
            <person name="Schijlen E.G.W.M."/>
            <person name="Guo X."/>
            <person name="Momin A.A."/>
            <person name="Negrao S."/>
            <person name="Al-Babili S."/>
            <person name="Gehring C."/>
            <person name="Roessner U."/>
            <person name="Jung C."/>
            <person name="Murphy K."/>
            <person name="Arold S.T."/>
            <person name="Gojobori T."/>
            <person name="van der Linden C.G."/>
            <person name="van Loo E.N."/>
            <person name="Jellen E.N."/>
            <person name="Maughan P.J."/>
            <person name="Tester M."/>
        </authorList>
    </citation>
    <scope>NUCLEOTIDE SEQUENCE [LARGE SCALE GENOMIC DNA]</scope>
    <source>
        <strain evidence="11">cv. PI 614886</strain>
    </source>
</reference>
<evidence type="ECO:0000256" key="10">
    <source>
        <dbReference type="RuleBase" id="RU361177"/>
    </source>
</evidence>
<dbReference type="Gramene" id="AUR62007552-RA">
    <property type="protein sequence ID" value="AUR62007552-RA:cds"/>
    <property type="gene ID" value="AUR62007552"/>
</dbReference>
<dbReference type="GO" id="GO:0050661">
    <property type="term" value="F:NADP binding"/>
    <property type="evidence" value="ECO:0007669"/>
    <property type="project" value="InterPro"/>
</dbReference>
<comment type="pathway">
    <text evidence="2">Plant hormone metabolism; auxin biosynthesis.</text>
</comment>
<evidence type="ECO:0000256" key="2">
    <source>
        <dbReference type="ARBA" id="ARBA00004814"/>
    </source>
</evidence>
<dbReference type="GO" id="GO:0009851">
    <property type="term" value="P:auxin biosynthetic process"/>
    <property type="evidence" value="ECO:0007669"/>
    <property type="project" value="UniProtKB-KW"/>
</dbReference>
<evidence type="ECO:0000256" key="7">
    <source>
        <dbReference type="ARBA" id="ARBA00023002"/>
    </source>
</evidence>
<sequence>MNPVSNAAFIAKTTSANHEEFFTKRCVSVNGRVVVGAGPSGLAVVAGLKEQGVPFIVLERANCIASLWQTRAYYNGLKLHLPKQFCQLPNFPFPDDYPEYPSKDQFINYLESYATKFNIQPQFNESVQSAKYDETCGLWRIKTALGVNNCTNKRDVEYICRWIVVATGENVEVVMPKFFGFHEFGGDIIHACEYKSGEQYRDKKVMVVGCGNSGMEVSLYLCDHDVQPLLCVRSSVRT</sequence>
<reference evidence="11" key="2">
    <citation type="submission" date="2021-03" db="UniProtKB">
        <authorList>
            <consortium name="EnsemblPlants"/>
        </authorList>
    </citation>
    <scope>IDENTIFICATION</scope>
</reference>
<keyword evidence="10" id="KW-0503">Monooxygenase</keyword>
<dbReference type="InterPro" id="IPR020946">
    <property type="entry name" value="Flavin_mOase-like"/>
</dbReference>
<dbReference type="GO" id="GO:0050660">
    <property type="term" value="F:flavin adenine dinucleotide binding"/>
    <property type="evidence" value="ECO:0007669"/>
    <property type="project" value="InterPro"/>
</dbReference>
<evidence type="ECO:0000313" key="12">
    <source>
        <dbReference type="Proteomes" id="UP000596660"/>
    </source>
</evidence>
<dbReference type="PANTHER" id="PTHR43539:SF49">
    <property type="entry name" value="INDOLE-3-PYRUVATE MONOOXYGENASE YUCCA7-RELATED"/>
    <property type="match status" value="1"/>
</dbReference>
<gene>
    <name evidence="11" type="primary">LOC110686242</name>
</gene>
<comment type="similarity">
    <text evidence="3 10">Belongs to the FMO family.</text>
</comment>
<evidence type="ECO:0000256" key="9">
    <source>
        <dbReference type="ARBA" id="ARBA00047707"/>
    </source>
</evidence>
<dbReference type="AlphaFoldDB" id="A0A803L6R3"/>
<dbReference type="GO" id="GO:0004499">
    <property type="term" value="F:N,N-dimethylaniline monooxygenase activity"/>
    <property type="evidence" value="ECO:0007669"/>
    <property type="project" value="InterPro"/>
</dbReference>
<protein>
    <recommendedName>
        <fullName evidence="10">Flavin-containing monooxygenase</fullName>
        <ecNumber evidence="10">1.-.-.-</ecNumber>
    </recommendedName>
</protein>
<dbReference type="InterPro" id="IPR050982">
    <property type="entry name" value="Auxin_biosynth/cation_transpt"/>
</dbReference>
<dbReference type="OrthoDB" id="66881at2759"/>
<dbReference type="PANTHER" id="PTHR43539">
    <property type="entry name" value="FLAVIN-BINDING MONOOXYGENASE-LIKE PROTEIN (AFU_ORTHOLOGUE AFUA_4G09220)"/>
    <property type="match status" value="1"/>
</dbReference>
<dbReference type="RefSeq" id="XP_021718553.1">
    <property type="nucleotide sequence ID" value="XM_021862861.1"/>
</dbReference>
<evidence type="ECO:0000256" key="1">
    <source>
        <dbReference type="ARBA" id="ARBA00001974"/>
    </source>
</evidence>
<dbReference type="OMA" id="WRICTEN"/>
<dbReference type="SUPFAM" id="SSF51905">
    <property type="entry name" value="FAD/NAD(P)-binding domain"/>
    <property type="match status" value="1"/>
</dbReference>
<dbReference type="PRINTS" id="PR00469">
    <property type="entry name" value="PNDRDTASEII"/>
</dbReference>
<dbReference type="PRINTS" id="PR00368">
    <property type="entry name" value="FADPNR"/>
</dbReference>
<dbReference type="GO" id="GO:0103075">
    <property type="term" value="F:indole-3-pyruvate monooxygenase activity"/>
    <property type="evidence" value="ECO:0007669"/>
    <property type="project" value="UniProtKB-EC"/>
</dbReference>
<evidence type="ECO:0000256" key="6">
    <source>
        <dbReference type="ARBA" id="ARBA00022857"/>
    </source>
</evidence>
<dbReference type="Gene3D" id="3.50.50.60">
    <property type="entry name" value="FAD/NAD(P)-binding domain"/>
    <property type="match status" value="1"/>
</dbReference>
<evidence type="ECO:0000256" key="5">
    <source>
        <dbReference type="ARBA" id="ARBA00022827"/>
    </source>
</evidence>
<keyword evidence="4 10" id="KW-0285">Flavoprotein</keyword>
<dbReference type="KEGG" id="cqi:110686242"/>
<keyword evidence="6" id="KW-0521">NADP</keyword>
<evidence type="ECO:0000256" key="4">
    <source>
        <dbReference type="ARBA" id="ARBA00022630"/>
    </source>
</evidence>
<dbReference type="Pfam" id="PF00743">
    <property type="entry name" value="FMO-like"/>
    <property type="match status" value="1"/>
</dbReference>
<evidence type="ECO:0000313" key="11">
    <source>
        <dbReference type="EnsemblPlants" id="AUR62007552-RA:cds"/>
    </source>
</evidence>
<comment type="catalytic activity">
    <reaction evidence="9">
        <text>indole-3-pyruvate + NADPH + O2 + H(+) = (indol-3-yl)acetate + CO2 + NADP(+) + H2O</text>
        <dbReference type="Rhea" id="RHEA:34331"/>
        <dbReference type="ChEBI" id="CHEBI:15377"/>
        <dbReference type="ChEBI" id="CHEBI:15378"/>
        <dbReference type="ChEBI" id="CHEBI:15379"/>
        <dbReference type="ChEBI" id="CHEBI:16526"/>
        <dbReference type="ChEBI" id="CHEBI:17640"/>
        <dbReference type="ChEBI" id="CHEBI:30854"/>
        <dbReference type="ChEBI" id="CHEBI:57783"/>
        <dbReference type="ChEBI" id="CHEBI:58349"/>
        <dbReference type="EC" id="1.14.13.168"/>
    </reaction>
</comment>
<dbReference type="EnsemblPlants" id="AUR62007552-RA">
    <property type="protein sequence ID" value="AUR62007552-RA:cds"/>
    <property type="gene ID" value="AUR62007552"/>
</dbReference>
<dbReference type="SMR" id="A0A803L6R3"/>